<organism evidence="1 2">
    <name type="scientific">Steinernema glaseri</name>
    <dbReference type="NCBI Taxonomy" id="37863"/>
    <lineage>
        <taxon>Eukaryota</taxon>
        <taxon>Metazoa</taxon>
        <taxon>Ecdysozoa</taxon>
        <taxon>Nematoda</taxon>
        <taxon>Chromadorea</taxon>
        <taxon>Rhabditida</taxon>
        <taxon>Tylenchina</taxon>
        <taxon>Panagrolaimomorpha</taxon>
        <taxon>Strongyloidoidea</taxon>
        <taxon>Steinernematidae</taxon>
        <taxon>Steinernema</taxon>
    </lineage>
</organism>
<evidence type="ECO:0000313" key="2">
    <source>
        <dbReference type="WBParaSite" id="L893_g23049.t1"/>
    </source>
</evidence>
<protein>
    <submittedName>
        <fullName evidence="2">Secreted protein</fullName>
    </submittedName>
</protein>
<dbReference type="Proteomes" id="UP000095287">
    <property type="component" value="Unplaced"/>
</dbReference>
<keyword evidence="1" id="KW-1185">Reference proteome</keyword>
<evidence type="ECO:0000313" key="1">
    <source>
        <dbReference type="Proteomes" id="UP000095287"/>
    </source>
</evidence>
<reference evidence="2" key="1">
    <citation type="submission" date="2016-11" db="UniProtKB">
        <authorList>
            <consortium name="WormBaseParasite"/>
        </authorList>
    </citation>
    <scope>IDENTIFICATION</scope>
</reference>
<dbReference type="WBParaSite" id="L893_g23049.t1">
    <property type="protein sequence ID" value="L893_g23049.t1"/>
    <property type="gene ID" value="L893_g23049"/>
</dbReference>
<accession>A0A1I7Z5L1</accession>
<dbReference type="AlphaFoldDB" id="A0A1I7Z5L1"/>
<sequence length="116" mass="12795">MTFQSFHIACSLVPFGDVSPKRSAFRLMRLGGALFYSLNKRTRSPESLAYLPLTASHPVDLLGATTHGPLETRALFLAPKMIFFVRHRANWGRCLPGDGSLSAEVHDSEKATVGHR</sequence>
<name>A0A1I7Z5L1_9BILA</name>
<proteinExistence type="predicted"/>